<dbReference type="Gene3D" id="3.30.470.10">
    <property type="match status" value="1"/>
</dbReference>
<keyword evidence="5" id="KW-1185">Reference proteome</keyword>
<keyword evidence="3" id="KW-0663">Pyridoxal phosphate</keyword>
<evidence type="ECO:0000313" key="4">
    <source>
        <dbReference type="EMBL" id="KAF3333177.1"/>
    </source>
</evidence>
<dbReference type="FunFam" id="3.30.470.10:FF:000008">
    <property type="entry name" value="D-amino-acid transaminase, chloroplastic"/>
    <property type="match status" value="1"/>
</dbReference>
<comment type="similarity">
    <text evidence="2">Belongs to the class-IV pyridoxal-phosphate-dependent aminotransferase family.</text>
</comment>
<comment type="caution">
    <text evidence="4">The sequence shown here is derived from an EMBL/GenBank/DDBJ whole genome shotgun (WGS) entry which is preliminary data.</text>
</comment>
<evidence type="ECO:0000256" key="2">
    <source>
        <dbReference type="ARBA" id="ARBA00009320"/>
    </source>
</evidence>
<dbReference type="FunFam" id="3.20.10.10:FF:000002">
    <property type="entry name" value="D-alanine aminotransferase"/>
    <property type="match status" value="1"/>
</dbReference>
<dbReference type="InterPro" id="IPR036038">
    <property type="entry name" value="Aminotransferase-like"/>
</dbReference>
<keyword evidence="4" id="KW-0808">Transferase</keyword>
<gene>
    <name evidence="4" type="ORF">FCM35_KLT00868</name>
</gene>
<accession>A0A833VBZ9</accession>
<sequence>MSSIHGFAAAAAGESMVGVGARSTTTIKSQRSSFLVGIKRIASNGVELPLCKFGSLKISDRMGPPQACNTIGDLPLLSMSEVTERLAAFHASGARNQEYTAMYSSIVGGVTTNPAAMVIPMDDHMVHRGHGIFDTAAIMDGHLYELDQHLDRFLRSASMAKIHLPFDRPTMRSILIQTVSLSKCKQGSLRYWLSAGPGDFQLTPASCMNPAFYAVVIQLQSLPSPAGCKVITSTIPMKPLQFSIMKSTNYLPNVLSKMEAEEKGAYVGIWLDEEGFIAEGPNMNVAFVTKQKELMMPSFDKILSGCTAKRVLALADRLVADGRLTGVRVGNVTVKEGKKAEEMMLIGSGVIVKPVLQWDDTCIDDGKEGPIARALYNLIVDDMKSGPSTVRVPVSY</sequence>
<comment type="cofactor">
    <cofactor evidence="1">
        <name>pyridoxal 5'-phosphate</name>
        <dbReference type="ChEBI" id="CHEBI:597326"/>
    </cofactor>
</comment>
<dbReference type="InterPro" id="IPR043132">
    <property type="entry name" value="BCAT-like_C"/>
</dbReference>
<protein>
    <submittedName>
        <fullName evidence="4">Branched-chain-amino-acid aminotransferase-like protein 3</fullName>
    </submittedName>
</protein>
<dbReference type="InterPro" id="IPR001544">
    <property type="entry name" value="Aminotrans_IV"/>
</dbReference>
<organism evidence="4 5">
    <name type="scientific">Carex littledalei</name>
    <dbReference type="NCBI Taxonomy" id="544730"/>
    <lineage>
        <taxon>Eukaryota</taxon>
        <taxon>Viridiplantae</taxon>
        <taxon>Streptophyta</taxon>
        <taxon>Embryophyta</taxon>
        <taxon>Tracheophyta</taxon>
        <taxon>Spermatophyta</taxon>
        <taxon>Magnoliopsida</taxon>
        <taxon>Liliopsida</taxon>
        <taxon>Poales</taxon>
        <taxon>Cyperaceae</taxon>
        <taxon>Cyperoideae</taxon>
        <taxon>Cariceae</taxon>
        <taxon>Carex</taxon>
        <taxon>Carex subgen. Euthyceras</taxon>
    </lineage>
</organism>
<dbReference type="InterPro" id="IPR050571">
    <property type="entry name" value="Class-IV_PLP-Dep_Aminotrnsfr"/>
</dbReference>
<evidence type="ECO:0000256" key="1">
    <source>
        <dbReference type="ARBA" id="ARBA00001933"/>
    </source>
</evidence>
<dbReference type="GO" id="GO:0046394">
    <property type="term" value="P:carboxylic acid biosynthetic process"/>
    <property type="evidence" value="ECO:0007669"/>
    <property type="project" value="UniProtKB-ARBA"/>
</dbReference>
<dbReference type="InterPro" id="IPR043131">
    <property type="entry name" value="BCAT-like_N"/>
</dbReference>
<dbReference type="AlphaFoldDB" id="A0A833VBZ9"/>
<evidence type="ECO:0000313" key="5">
    <source>
        <dbReference type="Proteomes" id="UP000623129"/>
    </source>
</evidence>
<dbReference type="Gene3D" id="3.20.10.10">
    <property type="entry name" value="D-amino Acid Aminotransferase, subunit A, domain 2"/>
    <property type="match status" value="1"/>
</dbReference>
<dbReference type="OrthoDB" id="25921at2759"/>
<dbReference type="Proteomes" id="UP000623129">
    <property type="component" value="Unassembled WGS sequence"/>
</dbReference>
<dbReference type="PANTHER" id="PTHR42743:SF22">
    <property type="entry name" value="D-AMINO-ACID TRANSAMINASE, CHLOROPLASTIC"/>
    <property type="match status" value="1"/>
</dbReference>
<proteinExistence type="inferred from homology"/>
<dbReference type="EMBL" id="SWLB01000010">
    <property type="protein sequence ID" value="KAF3333177.1"/>
    <property type="molecule type" value="Genomic_DNA"/>
</dbReference>
<evidence type="ECO:0000256" key="3">
    <source>
        <dbReference type="ARBA" id="ARBA00022898"/>
    </source>
</evidence>
<dbReference type="SUPFAM" id="SSF56752">
    <property type="entry name" value="D-aminoacid aminotransferase-like PLP-dependent enzymes"/>
    <property type="match status" value="1"/>
</dbReference>
<dbReference type="Pfam" id="PF01063">
    <property type="entry name" value="Aminotran_4"/>
    <property type="match status" value="1"/>
</dbReference>
<keyword evidence="4" id="KW-0032">Aminotransferase</keyword>
<reference evidence="4" key="1">
    <citation type="submission" date="2020-01" db="EMBL/GenBank/DDBJ databases">
        <title>Genome sequence of Kobresia littledalei, the first chromosome-level genome in the family Cyperaceae.</title>
        <authorList>
            <person name="Qu G."/>
        </authorList>
    </citation>
    <scope>NUCLEOTIDE SEQUENCE</scope>
    <source>
        <strain evidence="4">C.B.Clarke</strain>
        <tissue evidence="4">Leaf</tissue>
    </source>
</reference>
<dbReference type="GO" id="GO:0008652">
    <property type="term" value="P:amino acid biosynthetic process"/>
    <property type="evidence" value="ECO:0007669"/>
    <property type="project" value="UniProtKB-ARBA"/>
</dbReference>
<dbReference type="PANTHER" id="PTHR42743">
    <property type="entry name" value="AMINO-ACID AMINOTRANSFERASE"/>
    <property type="match status" value="1"/>
</dbReference>
<name>A0A833VBZ9_9POAL</name>
<dbReference type="GO" id="GO:0008483">
    <property type="term" value="F:transaminase activity"/>
    <property type="evidence" value="ECO:0007669"/>
    <property type="project" value="UniProtKB-KW"/>
</dbReference>